<dbReference type="PROSITE" id="PS50887">
    <property type="entry name" value="GGDEF"/>
    <property type="match status" value="1"/>
</dbReference>
<dbReference type="Pfam" id="PF00990">
    <property type="entry name" value="GGDEF"/>
    <property type="match status" value="1"/>
</dbReference>
<proteinExistence type="predicted"/>
<dbReference type="Gene3D" id="3.30.70.270">
    <property type="match status" value="1"/>
</dbReference>
<dbReference type="InterPro" id="IPR029787">
    <property type="entry name" value="Nucleotide_cyclase"/>
</dbReference>
<feature type="domain" description="GGDEF" evidence="8">
    <location>
        <begin position="768"/>
        <end position="906"/>
    </location>
</feature>
<feature type="transmembrane region" description="Helical" evidence="7">
    <location>
        <begin position="169"/>
        <end position="190"/>
    </location>
</feature>
<feature type="transmembrane region" description="Helical" evidence="7">
    <location>
        <begin position="20"/>
        <end position="42"/>
    </location>
</feature>
<comment type="subcellular location">
    <subcellularLocation>
        <location evidence="1">Cell membrane</location>
        <topology evidence="1">Multi-pass membrane protein</topology>
    </subcellularLocation>
</comment>
<dbReference type="EMBL" id="MSIF01000010">
    <property type="protein sequence ID" value="OLF09042.1"/>
    <property type="molecule type" value="Genomic_DNA"/>
</dbReference>
<dbReference type="SMART" id="SM00267">
    <property type="entry name" value="GGDEF"/>
    <property type="match status" value="1"/>
</dbReference>
<keyword evidence="2" id="KW-1003">Cell membrane</keyword>
<dbReference type="GO" id="GO:0005886">
    <property type="term" value="C:plasma membrane"/>
    <property type="evidence" value="ECO:0007669"/>
    <property type="project" value="UniProtKB-SubCell"/>
</dbReference>
<organism evidence="9 10">
    <name type="scientific">Actinophytocola xinjiangensis</name>
    <dbReference type="NCBI Taxonomy" id="485602"/>
    <lineage>
        <taxon>Bacteria</taxon>
        <taxon>Bacillati</taxon>
        <taxon>Actinomycetota</taxon>
        <taxon>Actinomycetes</taxon>
        <taxon>Pseudonocardiales</taxon>
        <taxon>Pseudonocardiaceae</taxon>
    </lineage>
</organism>
<sequence length="912" mass="95751">MARQARFRAVLAVREFRALWVAELLSIFGDQLARVALAVLVFRETDSAGLTALTYAFTYLPALLGGALLSGLADRYPRRELMVVVDLFRAIAAAAMALPVLPLPVLMGLVFVLALAGGPFKAAQQALLPTVLEGDLYVSGLALRTVTNQSAQLAGFLGGGALLVVLDPYLALGLNAATFLVATVVVWVGVRHRPAARASAPDDDPDSQGTRAALRLIWRDRHLRWLVGVSWLVGLYVVPEGLAAPYAASLGASTIVVGLLLAADPIGSIVGAWLVGRIPEKASTALITPFAVAAGIPLAVCVIRPDVAVSVALWAVSGAFSTAYLILAQASFTRRVPDHRRAAAVGIASTGLLTSQGLAMLAAGGLAELTDPPTAIAIAGAAGALLSWLMGASWRDPHADEPAAADDIADDTAADTDDGARDGARDDDGIDPGIDGATTHPDITSPYPSSSAPPLDGPAAERGSGGATPTIVTRRPLLTLPEVSTAPAIAPSRWPRGWPLWRAPGRALAFIVAVDVAAVGVTAYIGLGTGITAGALTVFAVIVVLGLVVAELTREVERVRRRFNDSPHVNFTSVWVIPAGVLLPPILVTSVVAVLYLHLFWRSWYRVRGVHAYRLIFSAMSMILAAHTVGMITNGINTTEMAQWSELATVGTVLAALLAFAVVNSGLVGAAICLYEGRLDLRRAYGSGRENALELGTLGLGAITTLLFVAYPAWPVLMVPALLVLHRSVLLRQLEEAAATDPKTGLTNATAWANVATREIERARGGDTVVGVLMIDLDHFKSVNDAHGHVVGDHVLKTLAETLSRSVRRDDLVGRWGGEEFVVLCPQTTEEDLVGLGERLCALIRTLRIPVAVPGHAGIIDGLTVSIGAATYPAVGPHFQDVLLAADDALFVAKDRGRNQVRTVAVAEDRTA</sequence>
<feature type="region of interest" description="Disordered" evidence="6">
    <location>
        <begin position="399"/>
        <end position="470"/>
    </location>
</feature>
<protein>
    <recommendedName>
        <fullName evidence="8">GGDEF domain-containing protein</fullName>
    </recommendedName>
</protein>
<feature type="compositionally biased region" description="Acidic residues" evidence="6">
    <location>
        <begin position="403"/>
        <end position="417"/>
    </location>
</feature>
<feature type="transmembrane region" description="Helical" evidence="7">
    <location>
        <begin position="653"/>
        <end position="677"/>
    </location>
</feature>
<dbReference type="InterPro" id="IPR043128">
    <property type="entry name" value="Rev_trsase/Diguanyl_cyclase"/>
</dbReference>
<keyword evidence="4 7" id="KW-1133">Transmembrane helix</keyword>
<feature type="transmembrane region" description="Helical" evidence="7">
    <location>
        <begin position="375"/>
        <end position="394"/>
    </location>
</feature>
<feature type="transmembrane region" description="Helical" evidence="7">
    <location>
        <begin position="533"/>
        <end position="553"/>
    </location>
</feature>
<dbReference type="PANTHER" id="PTHR23513:SF11">
    <property type="entry name" value="STAPHYLOFERRIN A TRANSPORTER"/>
    <property type="match status" value="1"/>
</dbReference>
<evidence type="ECO:0000256" key="6">
    <source>
        <dbReference type="SAM" id="MobiDB-lite"/>
    </source>
</evidence>
<name>A0A7Z1AYD6_9PSEU</name>
<keyword evidence="5 7" id="KW-0472">Membrane</keyword>
<evidence type="ECO:0000313" key="10">
    <source>
        <dbReference type="Proteomes" id="UP000185696"/>
    </source>
</evidence>
<keyword evidence="3 7" id="KW-0812">Transmembrane</keyword>
<feature type="transmembrane region" description="Helical" evidence="7">
    <location>
        <begin position="574"/>
        <end position="599"/>
    </location>
</feature>
<dbReference type="PANTHER" id="PTHR23513">
    <property type="entry name" value="INTEGRAL MEMBRANE EFFLUX PROTEIN-RELATED"/>
    <property type="match status" value="1"/>
</dbReference>
<dbReference type="OrthoDB" id="3616500at2"/>
<dbReference type="Pfam" id="PF07690">
    <property type="entry name" value="MFS_1"/>
    <property type="match status" value="1"/>
</dbReference>
<evidence type="ECO:0000256" key="1">
    <source>
        <dbReference type="ARBA" id="ARBA00004651"/>
    </source>
</evidence>
<dbReference type="SUPFAM" id="SSF55073">
    <property type="entry name" value="Nucleotide cyclase"/>
    <property type="match status" value="1"/>
</dbReference>
<dbReference type="Gene3D" id="1.20.1250.20">
    <property type="entry name" value="MFS general substrate transporter like domains"/>
    <property type="match status" value="1"/>
</dbReference>
<gene>
    <name evidence="9" type="ORF">BLA60_20870</name>
</gene>
<dbReference type="GO" id="GO:0022857">
    <property type="term" value="F:transmembrane transporter activity"/>
    <property type="evidence" value="ECO:0007669"/>
    <property type="project" value="InterPro"/>
</dbReference>
<comment type="caution">
    <text evidence="9">The sequence shown here is derived from an EMBL/GenBank/DDBJ whole genome shotgun (WGS) entry which is preliminary data.</text>
</comment>
<dbReference type="NCBIfam" id="TIGR00254">
    <property type="entry name" value="GGDEF"/>
    <property type="match status" value="1"/>
</dbReference>
<keyword evidence="10" id="KW-1185">Reference proteome</keyword>
<reference evidence="9 10" key="1">
    <citation type="submission" date="2016-12" db="EMBL/GenBank/DDBJ databases">
        <title>The draft genome sequence of Actinophytocola xinjiangensis.</title>
        <authorList>
            <person name="Wang W."/>
            <person name="Yuan L."/>
        </authorList>
    </citation>
    <scope>NUCLEOTIDE SEQUENCE [LARGE SCALE GENOMIC DNA]</scope>
    <source>
        <strain evidence="9 10">CGMCC 4.4663</strain>
    </source>
</reference>
<dbReference type="InterPro" id="IPR011701">
    <property type="entry name" value="MFS"/>
</dbReference>
<feature type="transmembrane region" description="Helical" evidence="7">
    <location>
        <begin position="90"/>
        <end position="116"/>
    </location>
</feature>
<evidence type="ECO:0000256" key="5">
    <source>
        <dbReference type="ARBA" id="ARBA00023136"/>
    </source>
</evidence>
<dbReference type="RefSeq" id="WP_075134633.1">
    <property type="nucleotide sequence ID" value="NZ_MSIF01000010.1"/>
</dbReference>
<evidence type="ECO:0000259" key="8">
    <source>
        <dbReference type="PROSITE" id="PS50887"/>
    </source>
</evidence>
<feature type="transmembrane region" description="Helical" evidence="7">
    <location>
        <begin position="225"/>
        <end position="248"/>
    </location>
</feature>
<feature type="transmembrane region" description="Helical" evidence="7">
    <location>
        <begin position="286"/>
        <end position="305"/>
    </location>
</feature>
<dbReference type="InterPro" id="IPR000160">
    <property type="entry name" value="GGDEF_dom"/>
</dbReference>
<evidence type="ECO:0000256" key="4">
    <source>
        <dbReference type="ARBA" id="ARBA00022989"/>
    </source>
</evidence>
<feature type="transmembrane region" description="Helical" evidence="7">
    <location>
        <begin position="342"/>
        <end position="363"/>
    </location>
</feature>
<dbReference type="SUPFAM" id="SSF103473">
    <property type="entry name" value="MFS general substrate transporter"/>
    <property type="match status" value="1"/>
</dbReference>
<dbReference type="CDD" id="cd01949">
    <property type="entry name" value="GGDEF"/>
    <property type="match status" value="1"/>
</dbReference>
<feature type="transmembrane region" description="Helical" evidence="7">
    <location>
        <begin position="254"/>
        <end position="274"/>
    </location>
</feature>
<evidence type="ECO:0000313" key="9">
    <source>
        <dbReference type="EMBL" id="OLF09042.1"/>
    </source>
</evidence>
<feature type="compositionally biased region" description="Basic and acidic residues" evidence="6">
    <location>
        <begin position="418"/>
        <end position="427"/>
    </location>
</feature>
<evidence type="ECO:0000256" key="2">
    <source>
        <dbReference type="ARBA" id="ARBA00022475"/>
    </source>
</evidence>
<feature type="transmembrane region" description="Helical" evidence="7">
    <location>
        <begin position="48"/>
        <end position="69"/>
    </location>
</feature>
<dbReference type="CDD" id="cd06173">
    <property type="entry name" value="MFS_MefA_like"/>
    <property type="match status" value="1"/>
</dbReference>
<dbReference type="AlphaFoldDB" id="A0A7Z1AYD6"/>
<feature type="transmembrane region" description="Helical" evidence="7">
    <location>
        <begin position="311"/>
        <end position="330"/>
    </location>
</feature>
<evidence type="ECO:0000256" key="7">
    <source>
        <dbReference type="SAM" id="Phobius"/>
    </source>
</evidence>
<feature type="transmembrane region" description="Helical" evidence="7">
    <location>
        <begin position="611"/>
        <end position="632"/>
    </location>
</feature>
<dbReference type="InterPro" id="IPR036259">
    <property type="entry name" value="MFS_trans_sf"/>
</dbReference>
<accession>A0A7Z1AYD6</accession>
<evidence type="ECO:0000256" key="3">
    <source>
        <dbReference type="ARBA" id="ARBA00022692"/>
    </source>
</evidence>
<dbReference type="Proteomes" id="UP000185696">
    <property type="component" value="Unassembled WGS sequence"/>
</dbReference>
<feature type="transmembrane region" description="Helical" evidence="7">
    <location>
        <begin position="507"/>
        <end position="527"/>
    </location>
</feature>
<feature type="transmembrane region" description="Helical" evidence="7">
    <location>
        <begin position="697"/>
        <end position="725"/>
    </location>
</feature>
<dbReference type="FunFam" id="3.30.70.270:FF:000001">
    <property type="entry name" value="Diguanylate cyclase domain protein"/>
    <property type="match status" value="1"/>
</dbReference>